<reference evidence="2 3" key="1">
    <citation type="submission" date="2018-07" db="EMBL/GenBank/DDBJ databases">
        <title>Motiliproteus coralliicola sp. nov., a bacterium isolated from Coral.</title>
        <authorList>
            <person name="Wang G."/>
        </authorList>
    </citation>
    <scope>NUCLEOTIDE SEQUENCE [LARGE SCALE GENOMIC DNA]</scope>
    <source>
        <strain evidence="2 3">C34</strain>
    </source>
</reference>
<proteinExistence type="predicted"/>
<dbReference type="AlphaFoldDB" id="A0A369WR58"/>
<keyword evidence="3" id="KW-1185">Reference proteome</keyword>
<dbReference type="OrthoDB" id="4146344at2"/>
<sequence>MLAELQQQFADQLLAAQKPADAAANGGDSSPLAISGPAPAAQLFQLYRNNFYVSLRERLEAVFPVTTALVGEEFFAQISNRYVREFPLTQAPLADYGDQYGGHIAQLIETNEAVASVPYLADVARLEWLLELAEQRPLQPNAFPFERLSALSPEQQAGVRLRLAPGVGLLKTDYAAAVIHQGVTTGELDGLDPNQSEYLLVLPAGTAWPEPLPRPQIQPLDEAAFGLLEAIEAGKELASLPLQDTDWTPALLIQRGLISDFEIGE</sequence>
<accession>A0A369WR58</accession>
<dbReference type="Proteomes" id="UP000253769">
    <property type="component" value="Unassembled WGS sequence"/>
</dbReference>
<comment type="caution">
    <text evidence="2">The sequence shown here is derived from an EMBL/GenBank/DDBJ whole genome shotgun (WGS) entry which is preliminary data.</text>
</comment>
<dbReference type="EMBL" id="QQOH01000001">
    <property type="protein sequence ID" value="RDE24182.1"/>
    <property type="molecule type" value="Genomic_DNA"/>
</dbReference>
<organism evidence="2 3">
    <name type="scientific">Motiliproteus coralliicola</name>
    <dbReference type="NCBI Taxonomy" id="2283196"/>
    <lineage>
        <taxon>Bacteria</taxon>
        <taxon>Pseudomonadati</taxon>
        <taxon>Pseudomonadota</taxon>
        <taxon>Gammaproteobacteria</taxon>
        <taxon>Oceanospirillales</taxon>
        <taxon>Oceanospirillaceae</taxon>
        <taxon>Motiliproteus</taxon>
    </lineage>
</organism>
<protein>
    <submittedName>
        <fullName evidence="2">DUF2063 domain-containing protein</fullName>
    </submittedName>
</protein>
<dbReference type="Gene3D" id="1.10.150.690">
    <property type="entry name" value="DUF2063"/>
    <property type="match status" value="1"/>
</dbReference>
<evidence type="ECO:0000259" key="1">
    <source>
        <dbReference type="Pfam" id="PF09836"/>
    </source>
</evidence>
<evidence type="ECO:0000313" key="2">
    <source>
        <dbReference type="EMBL" id="RDE24182.1"/>
    </source>
</evidence>
<feature type="domain" description="Putative DNA-binding" evidence="1">
    <location>
        <begin position="4"/>
        <end position="99"/>
    </location>
</feature>
<dbReference type="InterPro" id="IPR018640">
    <property type="entry name" value="DUF2063"/>
</dbReference>
<dbReference type="RefSeq" id="WP_114693766.1">
    <property type="nucleotide sequence ID" value="NZ_QQOH01000001.1"/>
</dbReference>
<name>A0A369WR58_9GAMM</name>
<evidence type="ECO:0000313" key="3">
    <source>
        <dbReference type="Proteomes" id="UP000253769"/>
    </source>
</evidence>
<dbReference type="Pfam" id="PF09836">
    <property type="entry name" value="DUF2063"/>
    <property type="match status" value="1"/>
</dbReference>
<dbReference type="InterPro" id="IPR044922">
    <property type="entry name" value="DUF2063_N_sf"/>
</dbReference>
<gene>
    <name evidence="2" type="ORF">DV711_00870</name>
</gene>